<gene>
    <name evidence="1" type="ORF">SAMN05877842_103120</name>
</gene>
<dbReference type="RefSeq" id="WP_097148765.1">
    <property type="nucleotide sequence ID" value="NZ_OBQC01000003.1"/>
</dbReference>
<proteinExistence type="predicted"/>
<keyword evidence="2" id="KW-1185">Reference proteome</keyword>
<protein>
    <submittedName>
        <fullName evidence="1">Uncharacterized protein</fullName>
    </submittedName>
</protein>
<reference evidence="2" key="1">
    <citation type="submission" date="2017-08" db="EMBL/GenBank/DDBJ databases">
        <authorList>
            <person name="Varghese N."/>
            <person name="Submissions S."/>
        </authorList>
    </citation>
    <scope>NUCLEOTIDE SEQUENCE [LARGE SCALE GENOMIC DNA]</scope>
    <source>
        <strain evidence="2">JC23</strain>
    </source>
</reference>
<accession>A0A285U7A1</accession>
<evidence type="ECO:0000313" key="1">
    <source>
        <dbReference type="EMBL" id="SOC37278.1"/>
    </source>
</evidence>
<name>A0A285U7A1_9BACL</name>
<dbReference type="EMBL" id="OBQC01000003">
    <property type="protein sequence ID" value="SOC37278.1"/>
    <property type="molecule type" value="Genomic_DNA"/>
</dbReference>
<dbReference type="AlphaFoldDB" id="A0A285U7A1"/>
<evidence type="ECO:0000313" key="2">
    <source>
        <dbReference type="Proteomes" id="UP000219252"/>
    </source>
</evidence>
<sequence length="89" mass="10547">MKKRYCIFAKIRDGRFYLLNFDNESIIDCLEQVPPPEGLLAIANWPIDKHTEVEFFVELINGNILYYHLLDRHLNSKETVILDKTELDH</sequence>
<dbReference type="OrthoDB" id="2735547at2"/>
<dbReference type="Proteomes" id="UP000219252">
    <property type="component" value="Unassembled WGS sequence"/>
</dbReference>
<organism evidence="1 2">
    <name type="scientific">Ureibacillus acetophenoni</name>
    <dbReference type="NCBI Taxonomy" id="614649"/>
    <lineage>
        <taxon>Bacteria</taxon>
        <taxon>Bacillati</taxon>
        <taxon>Bacillota</taxon>
        <taxon>Bacilli</taxon>
        <taxon>Bacillales</taxon>
        <taxon>Caryophanaceae</taxon>
        <taxon>Ureibacillus</taxon>
    </lineage>
</organism>